<protein>
    <submittedName>
        <fullName evidence="1">Uncharacterized protein</fullName>
    </submittedName>
</protein>
<organism evidence="1 2">
    <name type="scientific">Paractinoplanes durhamensis</name>
    <dbReference type="NCBI Taxonomy" id="113563"/>
    <lineage>
        <taxon>Bacteria</taxon>
        <taxon>Bacillati</taxon>
        <taxon>Actinomycetota</taxon>
        <taxon>Actinomycetes</taxon>
        <taxon>Micromonosporales</taxon>
        <taxon>Micromonosporaceae</taxon>
        <taxon>Paractinoplanes</taxon>
    </lineage>
</organism>
<sequence>MKDLRPTTTGRALDATWVTAAGRRPYGNWVRRVAGPASRAGLRAGQVVSIFKRVLGYLLAANAHLIGMAVSRVRRDRAEVGRAAPPALDRARAWEAGVIEATTRLVGQAEDELAGNTADAWLDRMSMPQAVFDALDAYLAAFGDPMTPDAAVEHRSRRRAWLWLAMDNWHRSPDYSDDAGCPMPSLRAGRLATHRRVRDALADPTLGEGVARDLLASSRLEWLMAVGRRAEDPPNSYNLPPSWVQAALDAYFAAKSDVELDDPDIPLYPDLHLVSETVVRAAMADYCPECPHNLHWSEGLPAPVRAALDALG</sequence>
<dbReference type="Proteomes" id="UP000637628">
    <property type="component" value="Unassembled WGS sequence"/>
</dbReference>
<proteinExistence type="predicted"/>
<dbReference type="EMBL" id="BOML01000019">
    <property type="protein sequence ID" value="GIE00831.1"/>
    <property type="molecule type" value="Genomic_DNA"/>
</dbReference>
<keyword evidence="2" id="KW-1185">Reference proteome</keyword>
<comment type="caution">
    <text evidence="1">The sequence shown here is derived from an EMBL/GenBank/DDBJ whole genome shotgun (WGS) entry which is preliminary data.</text>
</comment>
<reference evidence="1 2" key="1">
    <citation type="submission" date="2021-01" db="EMBL/GenBank/DDBJ databases">
        <title>Whole genome shotgun sequence of Actinoplanes durhamensis NBRC 14914.</title>
        <authorList>
            <person name="Komaki H."/>
            <person name="Tamura T."/>
        </authorList>
    </citation>
    <scope>NUCLEOTIDE SEQUENCE [LARGE SCALE GENOMIC DNA]</scope>
    <source>
        <strain evidence="1 2">NBRC 14914</strain>
    </source>
</reference>
<name>A0ABQ3YTG3_9ACTN</name>
<accession>A0ABQ3YTG3</accession>
<evidence type="ECO:0000313" key="1">
    <source>
        <dbReference type="EMBL" id="GIE00831.1"/>
    </source>
</evidence>
<evidence type="ECO:0000313" key="2">
    <source>
        <dbReference type="Proteomes" id="UP000637628"/>
    </source>
</evidence>
<gene>
    <name evidence="1" type="ORF">Adu01nite_21810</name>
</gene>